<keyword evidence="10" id="KW-0325">Glycoprotein</keyword>
<protein>
    <recommendedName>
        <fullName evidence="11">Hexosyltransferase</fullName>
        <ecNumber evidence="11">2.4.1.-</ecNumber>
    </recommendedName>
</protein>
<evidence type="ECO:0000256" key="7">
    <source>
        <dbReference type="ARBA" id="ARBA00022989"/>
    </source>
</evidence>
<reference evidence="12" key="2">
    <citation type="submission" date="2015-06" db="UniProtKB">
        <authorList>
            <consortium name="EnsemblMetazoa"/>
        </authorList>
    </citation>
    <scope>IDENTIFICATION</scope>
</reference>
<dbReference type="HOGENOM" id="CLU_036849_2_0_1"/>
<dbReference type="Gene3D" id="3.90.550.50">
    <property type="match status" value="1"/>
</dbReference>
<dbReference type="PANTHER" id="PTHR11214">
    <property type="entry name" value="BETA-1,3-N-ACETYLGLUCOSAMINYLTRANSFERASE"/>
    <property type="match status" value="1"/>
</dbReference>
<dbReference type="FunFam" id="3.90.550.50:FF:000001">
    <property type="entry name" value="Hexosyltransferase"/>
    <property type="match status" value="1"/>
</dbReference>
<evidence type="ECO:0000313" key="13">
    <source>
        <dbReference type="Proteomes" id="UP000015104"/>
    </source>
</evidence>
<dbReference type="PANTHER" id="PTHR11214:SF376">
    <property type="entry name" value="HEXOSYLTRANSFERASE"/>
    <property type="match status" value="1"/>
</dbReference>
<dbReference type="EC" id="2.4.1.-" evidence="11"/>
<comment type="subcellular location">
    <subcellularLocation>
        <location evidence="1 11">Golgi apparatus membrane</location>
        <topology evidence="1 11">Single-pass type II membrane protein</topology>
    </subcellularLocation>
</comment>
<sequence>MNRWVRRFYPLMVATISLSFVYLYSKVTLEKTSNFDYEETFLSNNSTGLSERKKKIKPFKVKKIFPRAAYKVDEDDPDRNNLSRLLDMDDFTFIKNCPLKCSPSSNLSTPDSSSNEINLLAFVHSAPLNFDKRRIIRSTWASRHVQHLLGIKVIFLLGLTNSSSLQSSIDSESSQFGDLVQGNFADTYANLTYKHLMGYKWVLTFCRGAKFVMKIDDDAYVDIFRVVGFLKSTFHSSNGQPPTGIISCSLFPAGISVKRKGKWRLSHNEYPYDVLPAYCSGIGYFVTPDVIQDVYNIATSVKPFIWIDDLFITGILLAHLPIRHQPINFKFTYDPNDLRKWLKSSSEKRPSPYIIGDIGDVPDWEPFMIRLWEKTTLKTPEDNKVTRECHNEKKTSDSCQ</sequence>
<evidence type="ECO:0000256" key="8">
    <source>
        <dbReference type="ARBA" id="ARBA00023034"/>
    </source>
</evidence>
<keyword evidence="3 11" id="KW-0328">Glycosyltransferase</keyword>
<evidence type="ECO:0000256" key="10">
    <source>
        <dbReference type="ARBA" id="ARBA00023180"/>
    </source>
</evidence>
<dbReference type="InterPro" id="IPR002659">
    <property type="entry name" value="Glyco_trans_31"/>
</dbReference>
<evidence type="ECO:0000313" key="12">
    <source>
        <dbReference type="EnsemblMetazoa" id="tetur06g04190.1"/>
    </source>
</evidence>
<keyword evidence="5 11" id="KW-0812">Transmembrane</keyword>
<dbReference type="EMBL" id="CAEY01001805">
    <property type="status" value="NOT_ANNOTATED_CDS"/>
    <property type="molecule type" value="Genomic_DNA"/>
</dbReference>
<keyword evidence="9 11" id="KW-0472">Membrane</keyword>
<reference evidence="13" key="1">
    <citation type="submission" date="2011-08" db="EMBL/GenBank/DDBJ databases">
        <authorList>
            <person name="Rombauts S."/>
        </authorList>
    </citation>
    <scope>NUCLEOTIDE SEQUENCE</scope>
    <source>
        <strain evidence="13">London</strain>
    </source>
</reference>
<dbReference type="eggNOG" id="KOG2287">
    <property type="taxonomic scope" value="Eukaryota"/>
</dbReference>
<keyword evidence="8 11" id="KW-0333">Golgi apparatus</keyword>
<accession>T1K7G7</accession>
<dbReference type="AlphaFoldDB" id="T1K7G7"/>
<feature type="transmembrane region" description="Helical" evidence="11">
    <location>
        <begin position="7"/>
        <end position="25"/>
    </location>
</feature>
<evidence type="ECO:0000256" key="4">
    <source>
        <dbReference type="ARBA" id="ARBA00022679"/>
    </source>
</evidence>
<name>T1K7G7_TETUR</name>
<dbReference type="STRING" id="32264.T1K7G7"/>
<keyword evidence="4" id="KW-0808">Transferase</keyword>
<dbReference type="EnsemblMetazoa" id="tetur06g04190.1">
    <property type="protein sequence ID" value="tetur06g04190.1"/>
    <property type="gene ID" value="tetur06g04190"/>
</dbReference>
<dbReference type="Pfam" id="PF01762">
    <property type="entry name" value="Galactosyl_T"/>
    <property type="match status" value="1"/>
</dbReference>
<proteinExistence type="inferred from homology"/>
<dbReference type="GO" id="GO:0000139">
    <property type="term" value="C:Golgi membrane"/>
    <property type="evidence" value="ECO:0007669"/>
    <property type="project" value="UniProtKB-SubCell"/>
</dbReference>
<evidence type="ECO:0000256" key="5">
    <source>
        <dbReference type="ARBA" id="ARBA00022692"/>
    </source>
</evidence>
<evidence type="ECO:0000256" key="9">
    <source>
        <dbReference type="ARBA" id="ARBA00023136"/>
    </source>
</evidence>
<dbReference type="Proteomes" id="UP000015104">
    <property type="component" value="Unassembled WGS sequence"/>
</dbReference>
<keyword evidence="7 11" id="KW-1133">Transmembrane helix</keyword>
<evidence type="ECO:0000256" key="2">
    <source>
        <dbReference type="ARBA" id="ARBA00008661"/>
    </source>
</evidence>
<organism evidence="12 13">
    <name type="scientific">Tetranychus urticae</name>
    <name type="common">Two-spotted spider mite</name>
    <dbReference type="NCBI Taxonomy" id="32264"/>
    <lineage>
        <taxon>Eukaryota</taxon>
        <taxon>Metazoa</taxon>
        <taxon>Ecdysozoa</taxon>
        <taxon>Arthropoda</taxon>
        <taxon>Chelicerata</taxon>
        <taxon>Arachnida</taxon>
        <taxon>Acari</taxon>
        <taxon>Acariformes</taxon>
        <taxon>Trombidiformes</taxon>
        <taxon>Prostigmata</taxon>
        <taxon>Eleutherengona</taxon>
        <taxon>Raphignathae</taxon>
        <taxon>Tetranychoidea</taxon>
        <taxon>Tetranychidae</taxon>
        <taxon>Tetranychus</taxon>
    </lineage>
</organism>
<comment type="similarity">
    <text evidence="2 11">Belongs to the glycosyltransferase 31 family.</text>
</comment>
<dbReference type="GO" id="GO:0006493">
    <property type="term" value="P:protein O-linked glycosylation"/>
    <property type="evidence" value="ECO:0007669"/>
    <property type="project" value="TreeGrafter"/>
</dbReference>
<keyword evidence="13" id="KW-1185">Reference proteome</keyword>
<dbReference type="GO" id="GO:0016758">
    <property type="term" value="F:hexosyltransferase activity"/>
    <property type="evidence" value="ECO:0007669"/>
    <property type="project" value="InterPro"/>
</dbReference>
<evidence type="ECO:0000256" key="3">
    <source>
        <dbReference type="ARBA" id="ARBA00022676"/>
    </source>
</evidence>
<evidence type="ECO:0000256" key="6">
    <source>
        <dbReference type="ARBA" id="ARBA00022968"/>
    </source>
</evidence>
<keyword evidence="6 11" id="KW-0735">Signal-anchor</keyword>
<evidence type="ECO:0000256" key="11">
    <source>
        <dbReference type="RuleBase" id="RU363063"/>
    </source>
</evidence>
<evidence type="ECO:0000256" key="1">
    <source>
        <dbReference type="ARBA" id="ARBA00004323"/>
    </source>
</evidence>